<sequence length="108" mass="12176">MELTLEKKLQGFQLVAQEKLQAILCSIPGKKELILEPALIKPLEHVCTASWLKLKGIQRIYKHDAKQSLPRAADEVHIYMIRSLLGTYSDPPAAAAAPGPWWRRPTYS</sequence>
<organism evidence="2">
    <name type="scientific">Drosophila persimilis</name>
    <name type="common">Fruit fly</name>
    <dbReference type="NCBI Taxonomy" id="7234"/>
    <lineage>
        <taxon>Eukaryota</taxon>
        <taxon>Metazoa</taxon>
        <taxon>Ecdysozoa</taxon>
        <taxon>Arthropoda</taxon>
        <taxon>Hexapoda</taxon>
        <taxon>Insecta</taxon>
        <taxon>Pterygota</taxon>
        <taxon>Neoptera</taxon>
        <taxon>Endopterygota</taxon>
        <taxon>Diptera</taxon>
        <taxon>Brachycera</taxon>
        <taxon>Muscomorpha</taxon>
        <taxon>Ephydroidea</taxon>
        <taxon>Drosophilidae</taxon>
        <taxon>Drosophila</taxon>
        <taxon>Sophophora</taxon>
    </lineage>
</organism>
<dbReference type="eggNOG" id="KOG1302">
    <property type="taxonomic scope" value="Eukaryota"/>
</dbReference>
<dbReference type="GO" id="GO:0006955">
    <property type="term" value="P:immune response"/>
    <property type="evidence" value="ECO:0007669"/>
    <property type="project" value="EnsemblMetazoa"/>
</dbReference>
<proteinExistence type="predicted"/>
<dbReference type="Proteomes" id="UP000008744">
    <property type="component" value="Unassembled WGS sequence"/>
</dbReference>
<dbReference type="GO" id="GO:0019905">
    <property type="term" value="F:syntaxin binding"/>
    <property type="evidence" value="ECO:0007669"/>
    <property type="project" value="EnsemblMetazoa"/>
</dbReference>
<dbReference type="EMBL" id="CH479185">
    <property type="protein sequence ID" value="EDW38276.1"/>
    <property type="molecule type" value="Genomic_DNA"/>
</dbReference>
<dbReference type="GO" id="GO:0071224">
    <property type="term" value="P:cellular response to peptidoglycan"/>
    <property type="evidence" value="ECO:0007669"/>
    <property type="project" value="EnsemblMetazoa"/>
</dbReference>
<dbReference type="HOGENOM" id="CLU_2199665_0_0_1"/>
<evidence type="ECO:0000313" key="2">
    <source>
        <dbReference type="Proteomes" id="UP000008744"/>
    </source>
</evidence>
<dbReference type="Gene3D" id="3.40.50.2060">
    <property type="match status" value="1"/>
</dbReference>
<dbReference type="GO" id="GO:0042742">
    <property type="term" value="P:defense response to bacterium"/>
    <property type="evidence" value="ECO:0007669"/>
    <property type="project" value="EnsemblMetazoa"/>
</dbReference>
<dbReference type="InterPro" id="IPR043154">
    <property type="entry name" value="Sec-1-like_dom1"/>
</dbReference>
<keyword evidence="2" id="KW-1185">Reference proteome</keyword>
<dbReference type="KEGG" id="dpe:6594032"/>
<dbReference type="AlphaFoldDB" id="B4GL52"/>
<gene>
    <name evidence="1" type="primary">Dper\GL12103</name>
    <name evidence="1" type="ORF">Dper_GL12103</name>
</gene>
<name>B4GL52_DROPE</name>
<dbReference type="OrthoDB" id="10262528at2759"/>
<dbReference type="GO" id="GO:0030897">
    <property type="term" value="C:HOPS complex"/>
    <property type="evidence" value="ECO:0007669"/>
    <property type="project" value="EnsemblMetazoa"/>
</dbReference>
<accession>B4GL52</accession>
<dbReference type="STRING" id="7234.B4GL52"/>
<reference evidence="1 2" key="1">
    <citation type="journal article" date="2007" name="Nature">
        <title>Evolution of genes and genomes on the Drosophila phylogeny.</title>
        <authorList>
            <consortium name="Drosophila 12 Genomes Consortium"/>
            <person name="Clark A.G."/>
            <person name="Eisen M.B."/>
            <person name="Smith D.R."/>
            <person name="Bergman C.M."/>
            <person name="Oliver B."/>
            <person name="Markow T.A."/>
            <person name="Kaufman T.C."/>
            <person name="Kellis M."/>
            <person name="Gelbart W."/>
            <person name="Iyer V.N."/>
            <person name="Pollard D.A."/>
            <person name="Sackton T.B."/>
            <person name="Larracuente A.M."/>
            <person name="Singh N.D."/>
            <person name="Abad J.P."/>
            <person name="Abt D.N."/>
            <person name="Adryan B."/>
            <person name="Aguade M."/>
            <person name="Akashi H."/>
            <person name="Anderson W.W."/>
            <person name="Aquadro C.F."/>
            <person name="Ardell D.H."/>
            <person name="Arguello R."/>
            <person name="Artieri C.G."/>
            <person name="Barbash D.A."/>
            <person name="Barker D."/>
            <person name="Barsanti P."/>
            <person name="Batterham P."/>
            <person name="Batzoglou S."/>
            <person name="Begun D."/>
            <person name="Bhutkar A."/>
            <person name="Blanco E."/>
            <person name="Bosak S.A."/>
            <person name="Bradley R.K."/>
            <person name="Brand A.D."/>
            <person name="Brent M.R."/>
            <person name="Brooks A.N."/>
            <person name="Brown R.H."/>
            <person name="Butlin R.K."/>
            <person name="Caggese C."/>
            <person name="Calvi B.R."/>
            <person name="Bernardo de Carvalho A."/>
            <person name="Caspi A."/>
            <person name="Castrezana S."/>
            <person name="Celniker S.E."/>
            <person name="Chang J.L."/>
            <person name="Chapple C."/>
            <person name="Chatterji S."/>
            <person name="Chinwalla A."/>
            <person name="Civetta A."/>
            <person name="Clifton S.W."/>
            <person name="Comeron J.M."/>
            <person name="Costello J.C."/>
            <person name="Coyne J.A."/>
            <person name="Daub J."/>
            <person name="David R.G."/>
            <person name="Delcher A.L."/>
            <person name="Delehaunty K."/>
            <person name="Do C.B."/>
            <person name="Ebling H."/>
            <person name="Edwards K."/>
            <person name="Eickbush T."/>
            <person name="Evans J.D."/>
            <person name="Filipski A."/>
            <person name="Findeiss S."/>
            <person name="Freyhult E."/>
            <person name="Fulton L."/>
            <person name="Fulton R."/>
            <person name="Garcia A.C."/>
            <person name="Gardiner A."/>
            <person name="Garfield D.A."/>
            <person name="Garvin B.E."/>
            <person name="Gibson G."/>
            <person name="Gilbert D."/>
            <person name="Gnerre S."/>
            <person name="Godfrey J."/>
            <person name="Good R."/>
            <person name="Gotea V."/>
            <person name="Gravely B."/>
            <person name="Greenberg A.J."/>
            <person name="Griffiths-Jones S."/>
            <person name="Gross S."/>
            <person name="Guigo R."/>
            <person name="Gustafson E.A."/>
            <person name="Haerty W."/>
            <person name="Hahn M.W."/>
            <person name="Halligan D.L."/>
            <person name="Halpern A.L."/>
            <person name="Halter G.M."/>
            <person name="Han M.V."/>
            <person name="Heger A."/>
            <person name="Hillier L."/>
            <person name="Hinrichs A.S."/>
            <person name="Holmes I."/>
            <person name="Hoskins R.A."/>
            <person name="Hubisz M.J."/>
            <person name="Hultmark D."/>
            <person name="Huntley M.A."/>
            <person name="Jaffe D.B."/>
            <person name="Jagadeeshan S."/>
            <person name="Jeck W.R."/>
            <person name="Johnson J."/>
            <person name="Jones C.D."/>
            <person name="Jordan W.C."/>
            <person name="Karpen G.H."/>
            <person name="Kataoka E."/>
            <person name="Keightley P.D."/>
            <person name="Kheradpour P."/>
            <person name="Kirkness E.F."/>
            <person name="Koerich L.B."/>
            <person name="Kristiansen K."/>
            <person name="Kudrna D."/>
            <person name="Kulathinal R.J."/>
            <person name="Kumar S."/>
            <person name="Kwok R."/>
            <person name="Lander E."/>
            <person name="Langley C.H."/>
            <person name="Lapoint R."/>
            <person name="Lazzaro B.P."/>
            <person name="Lee S.J."/>
            <person name="Levesque L."/>
            <person name="Li R."/>
            <person name="Lin C.F."/>
            <person name="Lin M.F."/>
            <person name="Lindblad-Toh K."/>
            <person name="Llopart A."/>
            <person name="Long M."/>
            <person name="Low L."/>
            <person name="Lozovsky E."/>
            <person name="Lu J."/>
            <person name="Luo M."/>
            <person name="Machado C.A."/>
            <person name="Makalowski W."/>
            <person name="Marzo M."/>
            <person name="Matsuda M."/>
            <person name="Matzkin L."/>
            <person name="McAllister B."/>
            <person name="McBride C.S."/>
            <person name="McKernan B."/>
            <person name="McKernan K."/>
            <person name="Mendez-Lago M."/>
            <person name="Minx P."/>
            <person name="Mollenhauer M.U."/>
            <person name="Montooth K."/>
            <person name="Mount S.M."/>
            <person name="Mu X."/>
            <person name="Myers E."/>
            <person name="Negre B."/>
            <person name="Newfeld S."/>
            <person name="Nielsen R."/>
            <person name="Noor M.A."/>
            <person name="O'Grady P."/>
            <person name="Pachter L."/>
            <person name="Papaceit M."/>
            <person name="Parisi M.J."/>
            <person name="Parisi M."/>
            <person name="Parts L."/>
            <person name="Pedersen J.S."/>
            <person name="Pesole G."/>
            <person name="Phillippy A.M."/>
            <person name="Ponting C.P."/>
            <person name="Pop M."/>
            <person name="Porcelli D."/>
            <person name="Powell J.R."/>
            <person name="Prohaska S."/>
            <person name="Pruitt K."/>
            <person name="Puig M."/>
            <person name="Quesneville H."/>
            <person name="Ram K.R."/>
            <person name="Rand D."/>
            <person name="Rasmussen M.D."/>
            <person name="Reed L.K."/>
            <person name="Reenan R."/>
            <person name="Reily A."/>
            <person name="Remington K.A."/>
            <person name="Rieger T.T."/>
            <person name="Ritchie M.G."/>
            <person name="Robin C."/>
            <person name="Rogers Y.H."/>
            <person name="Rohde C."/>
            <person name="Rozas J."/>
            <person name="Rubenfield M.J."/>
            <person name="Ruiz A."/>
            <person name="Russo S."/>
            <person name="Salzberg S.L."/>
            <person name="Sanchez-Gracia A."/>
            <person name="Saranga D.J."/>
            <person name="Sato H."/>
            <person name="Schaeffer S.W."/>
            <person name="Schatz M.C."/>
            <person name="Schlenke T."/>
            <person name="Schwartz R."/>
            <person name="Segarra C."/>
            <person name="Singh R.S."/>
            <person name="Sirot L."/>
            <person name="Sirota M."/>
            <person name="Sisneros N.B."/>
            <person name="Smith C.D."/>
            <person name="Smith T.F."/>
            <person name="Spieth J."/>
            <person name="Stage D.E."/>
            <person name="Stark A."/>
            <person name="Stephan W."/>
            <person name="Strausberg R.L."/>
            <person name="Strempel S."/>
            <person name="Sturgill D."/>
            <person name="Sutton G."/>
            <person name="Sutton G.G."/>
            <person name="Tao W."/>
            <person name="Teichmann S."/>
            <person name="Tobari Y.N."/>
            <person name="Tomimura Y."/>
            <person name="Tsolas J.M."/>
            <person name="Valente V.L."/>
            <person name="Venter E."/>
            <person name="Venter J.C."/>
            <person name="Vicario S."/>
            <person name="Vieira F.G."/>
            <person name="Vilella A.J."/>
            <person name="Villasante A."/>
            <person name="Walenz B."/>
            <person name="Wang J."/>
            <person name="Wasserman M."/>
            <person name="Watts T."/>
            <person name="Wilson D."/>
            <person name="Wilson R.K."/>
            <person name="Wing R.A."/>
            <person name="Wolfner M.F."/>
            <person name="Wong A."/>
            <person name="Wong G.K."/>
            <person name="Wu C.I."/>
            <person name="Wu G."/>
            <person name="Yamamoto D."/>
            <person name="Yang H.P."/>
            <person name="Yang S.P."/>
            <person name="Yorke J.A."/>
            <person name="Yoshida K."/>
            <person name="Zdobnov E."/>
            <person name="Zhang P."/>
            <person name="Zhang Y."/>
            <person name="Zimin A.V."/>
            <person name="Baldwin J."/>
            <person name="Abdouelleil A."/>
            <person name="Abdulkadir J."/>
            <person name="Abebe A."/>
            <person name="Abera B."/>
            <person name="Abreu J."/>
            <person name="Acer S.C."/>
            <person name="Aftuck L."/>
            <person name="Alexander A."/>
            <person name="An P."/>
            <person name="Anderson E."/>
            <person name="Anderson S."/>
            <person name="Arachi H."/>
            <person name="Azer M."/>
            <person name="Bachantsang P."/>
            <person name="Barry A."/>
            <person name="Bayul T."/>
            <person name="Berlin A."/>
            <person name="Bessette D."/>
            <person name="Bloom T."/>
            <person name="Blye J."/>
            <person name="Boguslavskiy L."/>
            <person name="Bonnet C."/>
            <person name="Boukhgalter B."/>
            <person name="Bourzgui I."/>
            <person name="Brown A."/>
            <person name="Cahill P."/>
            <person name="Channer S."/>
            <person name="Cheshatsang Y."/>
            <person name="Chuda L."/>
            <person name="Citroen M."/>
            <person name="Collymore A."/>
            <person name="Cooke P."/>
            <person name="Costello M."/>
            <person name="D'Aco K."/>
            <person name="Daza R."/>
            <person name="De Haan G."/>
            <person name="DeGray S."/>
            <person name="DeMaso C."/>
            <person name="Dhargay N."/>
            <person name="Dooley K."/>
            <person name="Dooley E."/>
            <person name="Doricent M."/>
            <person name="Dorje P."/>
            <person name="Dorjee K."/>
            <person name="Dupes A."/>
            <person name="Elong R."/>
            <person name="Falk J."/>
            <person name="Farina A."/>
            <person name="Faro S."/>
            <person name="Ferguson D."/>
            <person name="Fisher S."/>
            <person name="Foley C.D."/>
            <person name="Franke A."/>
            <person name="Friedrich D."/>
            <person name="Gadbois L."/>
            <person name="Gearin G."/>
            <person name="Gearin C.R."/>
            <person name="Giannoukos G."/>
            <person name="Goode T."/>
            <person name="Graham J."/>
            <person name="Grandbois E."/>
            <person name="Grewal S."/>
            <person name="Gyaltsen K."/>
            <person name="Hafez N."/>
            <person name="Hagos B."/>
            <person name="Hall J."/>
            <person name="Henson C."/>
            <person name="Hollinger A."/>
            <person name="Honan T."/>
            <person name="Huard M.D."/>
            <person name="Hughes L."/>
            <person name="Hurhula B."/>
            <person name="Husby M.E."/>
            <person name="Kamat A."/>
            <person name="Kanga B."/>
            <person name="Kashin S."/>
            <person name="Khazanovich D."/>
            <person name="Kisner P."/>
            <person name="Lance K."/>
            <person name="Lara M."/>
            <person name="Lee W."/>
            <person name="Lennon N."/>
            <person name="Letendre F."/>
            <person name="LeVine R."/>
            <person name="Lipovsky A."/>
            <person name="Liu X."/>
            <person name="Liu J."/>
            <person name="Liu S."/>
            <person name="Lokyitsang T."/>
            <person name="Lokyitsang Y."/>
            <person name="Lubonja R."/>
            <person name="Lui A."/>
            <person name="MacDonald P."/>
            <person name="Magnisalis V."/>
            <person name="Maru K."/>
            <person name="Matthews C."/>
            <person name="McCusker W."/>
            <person name="McDonough S."/>
            <person name="Mehta T."/>
            <person name="Meldrim J."/>
            <person name="Meneus L."/>
            <person name="Mihai O."/>
            <person name="Mihalev A."/>
            <person name="Mihova T."/>
            <person name="Mittelman R."/>
            <person name="Mlenga V."/>
            <person name="Montmayeur A."/>
            <person name="Mulrain L."/>
            <person name="Navidi A."/>
            <person name="Naylor J."/>
            <person name="Negash T."/>
            <person name="Nguyen T."/>
            <person name="Nguyen N."/>
            <person name="Nicol R."/>
            <person name="Norbu C."/>
            <person name="Norbu N."/>
            <person name="Novod N."/>
            <person name="O'Neill B."/>
            <person name="Osman S."/>
            <person name="Markiewicz E."/>
            <person name="Oyono O.L."/>
            <person name="Patti C."/>
            <person name="Phunkhang P."/>
            <person name="Pierre F."/>
            <person name="Priest M."/>
            <person name="Raghuraman S."/>
            <person name="Rege F."/>
            <person name="Reyes R."/>
            <person name="Rise C."/>
            <person name="Rogov P."/>
            <person name="Ross K."/>
            <person name="Ryan E."/>
            <person name="Settipalli S."/>
            <person name="Shea T."/>
            <person name="Sherpa N."/>
            <person name="Shi L."/>
            <person name="Shih D."/>
            <person name="Sparrow T."/>
            <person name="Spaulding J."/>
            <person name="Stalker J."/>
            <person name="Stange-Thomann N."/>
            <person name="Stavropoulos S."/>
            <person name="Stone C."/>
            <person name="Strader C."/>
            <person name="Tesfaye S."/>
            <person name="Thomson T."/>
            <person name="Thoulutsang Y."/>
            <person name="Thoulutsang D."/>
            <person name="Topham K."/>
            <person name="Topping I."/>
            <person name="Tsamla T."/>
            <person name="Vassiliev H."/>
            <person name="Vo A."/>
            <person name="Wangchuk T."/>
            <person name="Wangdi T."/>
            <person name="Weiand M."/>
            <person name="Wilkinson J."/>
            <person name="Wilson A."/>
            <person name="Yadav S."/>
            <person name="Young G."/>
            <person name="Yu Q."/>
            <person name="Zembek L."/>
            <person name="Zhong D."/>
            <person name="Zimmer A."/>
            <person name="Zwirko Z."/>
            <person name="Jaffe D.B."/>
            <person name="Alvarez P."/>
            <person name="Brockman W."/>
            <person name="Butler J."/>
            <person name="Chin C."/>
            <person name="Gnerre S."/>
            <person name="Grabherr M."/>
            <person name="Kleber M."/>
            <person name="Mauceli E."/>
            <person name="MacCallum I."/>
        </authorList>
    </citation>
    <scope>NUCLEOTIDE SEQUENCE [LARGE SCALE GENOMIC DNA]</scope>
    <source>
        <strain evidence="2">MSH-3 / Tucson 14011-0111.49</strain>
    </source>
</reference>
<protein>
    <submittedName>
        <fullName evidence="1">GL12103</fullName>
    </submittedName>
</protein>
<dbReference type="SUPFAM" id="SSF56815">
    <property type="entry name" value="Sec1/munc18-like (SM) proteins"/>
    <property type="match status" value="1"/>
</dbReference>
<dbReference type="InterPro" id="IPR036045">
    <property type="entry name" value="Sec1-like_sf"/>
</dbReference>
<evidence type="ECO:0000313" key="1">
    <source>
        <dbReference type="EMBL" id="EDW38276.1"/>
    </source>
</evidence>